<protein>
    <recommendedName>
        <fullName evidence="2">SIMPL domain-containing protein</fullName>
    </recommendedName>
</protein>
<organism evidence="1">
    <name type="scientific">Penicillium chrysogenum</name>
    <name type="common">Penicillium notatum</name>
    <dbReference type="NCBI Taxonomy" id="5076"/>
    <lineage>
        <taxon>Eukaryota</taxon>
        <taxon>Fungi</taxon>
        <taxon>Dikarya</taxon>
        <taxon>Ascomycota</taxon>
        <taxon>Pezizomycotina</taxon>
        <taxon>Eurotiomycetes</taxon>
        <taxon>Eurotiomycetidae</taxon>
        <taxon>Eurotiales</taxon>
        <taxon>Aspergillaceae</taxon>
        <taxon>Penicillium</taxon>
        <taxon>Penicillium chrysogenum species complex</taxon>
    </lineage>
</organism>
<dbReference type="Pfam" id="PF04402">
    <property type="entry name" value="SIMPL"/>
    <property type="match status" value="1"/>
</dbReference>
<dbReference type="InterPro" id="IPR007497">
    <property type="entry name" value="SIMPL/DUF541"/>
</dbReference>
<dbReference type="EMBL" id="CM002798">
    <property type="protein sequence ID" value="KZN93427.1"/>
    <property type="molecule type" value="Genomic_DNA"/>
</dbReference>
<dbReference type="AlphaFoldDB" id="A0A161ZLU9"/>
<dbReference type="InterPro" id="IPR052022">
    <property type="entry name" value="26kDa_periplasmic_antigen"/>
</dbReference>
<name>A0A161ZLU9_PENCH</name>
<proteinExistence type="predicted"/>
<dbReference type="Gene3D" id="3.30.110.170">
    <property type="entry name" value="Protein of unknown function (DUF541), domain 1"/>
    <property type="match status" value="1"/>
</dbReference>
<sequence>MAPLTIIVTGKSSVTHAPERGTIRFSVKGNGPQQDQVASLVASLSTSLQNWFKSTFHSWSDDHPDPPLTKFSSTSIKTWTKSTDKHDQPVQNLHYASISFKAVFRDFTKLNQAIEELLGYHKVEIDGLDWSLTDETGRQLASNARKLALRDAIQQADDYSEVLGRQVSVVEIADHGMSPYRATHRDLMMAPSFGGHPGEDPAPLDLTPQDIDVESQVNVTFQAA</sequence>
<evidence type="ECO:0000313" key="1">
    <source>
        <dbReference type="EMBL" id="KZN93427.1"/>
    </source>
</evidence>
<dbReference type="PhylomeDB" id="A0A161ZLU9"/>
<gene>
    <name evidence="1" type="ORF">EN45_036050</name>
</gene>
<dbReference type="PANTHER" id="PTHR34387:SF2">
    <property type="entry name" value="SLR1258 PROTEIN"/>
    <property type="match status" value="1"/>
</dbReference>
<dbReference type="PANTHER" id="PTHR34387">
    <property type="entry name" value="SLR1258 PROTEIN"/>
    <property type="match status" value="1"/>
</dbReference>
<evidence type="ECO:0008006" key="2">
    <source>
        <dbReference type="Google" id="ProtNLM"/>
    </source>
</evidence>
<reference evidence="1" key="1">
    <citation type="journal article" date="2014" name="Genome Announc.">
        <title>Complete sequencing and chromosome-scale genome assembly of the industrial progenitor strain P2niaD18 from the penicillin producer Penicillium chrysogenum.</title>
        <authorList>
            <person name="Specht T."/>
            <person name="Dahlmann T.A."/>
            <person name="Zadra I."/>
            <person name="Kurnsteiner H."/>
            <person name="Kuck U."/>
        </authorList>
    </citation>
    <scope>NUCLEOTIDE SEQUENCE [LARGE SCALE GENOMIC DNA]</scope>
    <source>
        <strain evidence="1">P2niaD18</strain>
    </source>
</reference>
<dbReference type="Gene3D" id="3.30.70.2970">
    <property type="entry name" value="Protein of unknown function (DUF541), domain 2"/>
    <property type="match status" value="1"/>
</dbReference>
<accession>A0A161ZLU9</accession>
<dbReference type="Proteomes" id="UP000076449">
    <property type="component" value="Chromosome I"/>
</dbReference>
<dbReference type="GO" id="GO:0006974">
    <property type="term" value="P:DNA damage response"/>
    <property type="evidence" value="ECO:0007669"/>
    <property type="project" value="TreeGrafter"/>
</dbReference>